<dbReference type="Proteomes" id="UP000321947">
    <property type="component" value="Unassembled WGS sequence"/>
</dbReference>
<evidence type="ECO:0000313" key="4">
    <source>
        <dbReference type="Proteomes" id="UP000321947"/>
    </source>
</evidence>
<reference evidence="3 4" key="1">
    <citation type="submission" date="2019-08" db="EMBL/GenBank/DDBJ databases">
        <title>Draft genome sequences of two oriental melons (Cucumis melo L. var makuwa).</title>
        <authorList>
            <person name="Kwon S.-Y."/>
        </authorList>
    </citation>
    <scope>NUCLEOTIDE SEQUENCE [LARGE SCALE GENOMIC DNA]</scope>
    <source>
        <strain evidence="4">cv. Chang Bougi</strain>
        <strain evidence="3">cv. SW 3</strain>
        <tissue evidence="2">Leaf</tissue>
    </source>
</reference>
<protein>
    <submittedName>
        <fullName evidence="2">Gypsy/ty3 element polyprotein</fullName>
    </submittedName>
</protein>
<name>A0A5D3DFM3_CUCMM</name>
<evidence type="ECO:0000313" key="3">
    <source>
        <dbReference type="Proteomes" id="UP000321393"/>
    </source>
</evidence>
<organism evidence="2 4">
    <name type="scientific">Cucumis melo var. makuwa</name>
    <name type="common">Oriental melon</name>
    <dbReference type="NCBI Taxonomy" id="1194695"/>
    <lineage>
        <taxon>Eukaryota</taxon>
        <taxon>Viridiplantae</taxon>
        <taxon>Streptophyta</taxon>
        <taxon>Embryophyta</taxon>
        <taxon>Tracheophyta</taxon>
        <taxon>Spermatophyta</taxon>
        <taxon>Magnoliopsida</taxon>
        <taxon>eudicotyledons</taxon>
        <taxon>Gunneridae</taxon>
        <taxon>Pentapetalae</taxon>
        <taxon>rosids</taxon>
        <taxon>fabids</taxon>
        <taxon>Cucurbitales</taxon>
        <taxon>Cucurbitaceae</taxon>
        <taxon>Benincaseae</taxon>
        <taxon>Cucumis</taxon>
    </lineage>
</organism>
<dbReference type="EMBL" id="SSTE01005668">
    <property type="protein sequence ID" value="KAA0060330.1"/>
    <property type="molecule type" value="Genomic_DNA"/>
</dbReference>
<sequence length="95" mass="10897">MIWLDRSLTLGIRANRHPGEVQRIPVLEKMMERMHAMLTEMYEDRQRQPGGSKLIRVSTGKRKIQTEDLVKGDEEGETSLTLETGAGQDRIKFIS</sequence>
<evidence type="ECO:0000313" key="2">
    <source>
        <dbReference type="EMBL" id="TYK22079.1"/>
    </source>
</evidence>
<dbReference type="EMBL" id="SSTD01005234">
    <property type="protein sequence ID" value="TYK22079.1"/>
    <property type="molecule type" value="Genomic_DNA"/>
</dbReference>
<gene>
    <name evidence="2" type="ORF">E5676_scaffold318G00640</name>
    <name evidence="1" type="ORF">E6C27_scaffold22G001150</name>
</gene>
<dbReference type="AlphaFoldDB" id="A0A5D3DFM3"/>
<comment type="caution">
    <text evidence="2">The sequence shown here is derived from an EMBL/GenBank/DDBJ whole genome shotgun (WGS) entry which is preliminary data.</text>
</comment>
<evidence type="ECO:0000313" key="1">
    <source>
        <dbReference type="EMBL" id="KAA0060330.1"/>
    </source>
</evidence>
<proteinExistence type="predicted"/>
<accession>A0A5D3DFM3</accession>
<dbReference type="Proteomes" id="UP000321393">
    <property type="component" value="Unassembled WGS sequence"/>
</dbReference>